<dbReference type="RefSeq" id="WP_109687468.1">
    <property type="nucleotide sequence ID" value="NZ_QGGL01000004.1"/>
</dbReference>
<evidence type="ECO:0000259" key="6">
    <source>
        <dbReference type="PROSITE" id="PS52004"/>
    </source>
</evidence>
<protein>
    <submittedName>
        <fullName evidence="7">Ketoacyl-synthetase-like protein</fullName>
    </submittedName>
</protein>
<dbReference type="GO" id="GO:0071770">
    <property type="term" value="P:DIM/DIP cell wall layer assembly"/>
    <property type="evidence" value="ECO:0007669"/>
    <property type="project" value="TreeGrafter"/>
</dbReference>
<dbReference type="Pfam" id="PF00109">
    <property type="entry name" value="ketoacyl-synt"/>
    <property type="match status" value="1"/>
</dbReference>
<dbReference type="Pfam" id="PF02801">
    <property type="entry name" value="Ketoacyl-synt_C"/>
    <property type="match status" value="1"/>
</dbReference>
<dbReference type="InterPro" id="IPR036736">
    <property type="entry name" value="ACP-like_sf"/>
</dbReference>
<dbReference type="SMART" id="SM01294">
    <property type="entry name" value="PKS_PP_betabranch"/>
    <property type="match status" value="1"/>
</dbReference>
<dbReference type="Gene3D" id="3.40.47.10">
    <property type="match status" value="1"/>
</dbReference>
<dbReference type="PROSITE" id="PS50075">
    <property type="entry name" value="CARRIER"/>
    <property type="match status" value="1"/>
</dbReference>
<keyword evidence="4" id="KW-0808">Transferase</keyword>
<dbReference type="PANTHER" id="PTHR43775:SF37">
    <property type="entry name" value="SI:DKEY-61P9.11"/>
    <property type="match status" value="1"/>
</dbReference>
<dbReference type="InterPro" id="IPR001242">
    <property type="entry name" value="Condensation_dom"/>
</dbReference>
<dbReference type="GO" id="GO:0005886">
    <property type="term" value="C:plasma membrane"/>
    <property type="evidence" value="ECO:0007669"/>
    <property type="project" value="TreeGrafter"/>
</dbReference>
<dbReference type="Pfam" id="PF00668">
    <property type="entry name" value="Condensation"/>
    <property type="match status" value="1"/>
</dbReference>
<dbReference type="SMART" id="SM00825">
    <property type="entry name" value="PKS_KS"/>
    <property type="match status" value="1"/>
</dbReference>
<evidence type="ECO:0000256" key="1">
    <source>
        <dbReference type="ARBA" id="ARBA00001957"/>
    </source>
</evidence>
<dbReference type="InterPro" id="IPR020806">
    <property type="entry name" value="PKS_PP-bd"/>
</dbReference>
<comment type="cofactor">
    <cofactor evidence="1">
        <name>pantetheine 4'-phosphate</name>
        <dbReference type="ChEBI" id="CHEBI:47942"/>
    </cofactor>
</comment>
<dbReference type="GO" id="GO:0005737">
    <property type="term" value="C:cytoplasm"/>
    <property type="evidence" value="ECO:0007669"/>
    <property type="project" value="TreeGrafter"/>
</dbReference>
<dbReference type="Gene3D" id="3.30.559.10">
    <property type="entry name" value="Chloramphenicol acetyltransferase-like domain"/>
    <property type="match status" value="1"/>
</dbReference>
<sequence length="1144" mass="128468">MGKKDNSYTGHSPEARDLAIIGMSGTFPMASSLQQVWENQIRSLDCIRELPANRREAIDHYVQATGGSARDGNSYAKRAYLEEIDGFDYAFFHLSQAEASFMDPTQRLFLQSVWHVLEEAGYGGNQLQGTRTGVFYGTSETPEYKYSQMVTNVQPEDRVQATLGNLTSLIPSRISYLMDWRGPSMVIDTSGSSSLVALHQACQSIRAGECEQAVVGTGWLNLLPLEDPAAAGKGSGEAVMAVLVKSLEKAVADGDHIHAVIKGSSVNQDGRSFAIGGPNASAQESLLVQAWEDAGIDPASLSFIEAHGALETEADLLELESLHRALTSYTDAPKHCAVTSVVSHLGHLQHATGLAGLITSVLALKNRQLPPMHHLASNRALPESLANSPLYLAEQVQMWTEQQHPLRCGVSSFGISGTNCHVVLEEAPAVRRVDEPSGADLLFTLSARSESVLQKLIGDYLDVVKGCEEADLQHLCYTANTGRGHYEHRIAMVIHNQADFVEKLTQLRDQSLASVQRAEVYYGFTASELVEAAQPELYQLGLAALCQAYVAGTDLEWSRLYAQQQYRKLSLPVYPFEKHRCWIGMQPTETPVVREHEPVATAVAQVEAAPEATGPTLEQTVKELFCHYLGYDEIDEAESFYELGGDSIVAVKIVNDINNALHQDVTIVDLFNHPSVQEFCAFLEQVQADTSRSVSTIQRLEPRAFYPLSPSQRRVFVMTQFEPQLTMYNMPHAAVIEGRLDINKFQAALNRVIRRHDSLRTSFEFVQHEPMQVIHDHVDVEIEMYSHPIEEAQIQDELRAFTKLFDLKKAPLIRVALAELTNQKHVCFLDMHHIISDGTSMSIFVNELLHQYESESELAPLSIQYKDYAVWQNDRLQAGQQEKLEQFWADKFSDRLPVLALPTDHSRPERRSFEGDLLQVTLGKEQTELLYQFSKRTGVTTYVILLAAYHLLLTKHSGQEDVIIGTWVQGRPVKELNELIGMFVQTIPMRNHAGREMTFTEFLKQVQANTLQSFEHQDYPFEDIVNNLNLKRDLSRNPVFDVAFSLQNMDKPVMNSQSLQMELLPTHNGVALFDITLYMYETEEGLTSKWEYSTSLFEAQTIEQWGQDYYELLLHLVNHPDVPLAESDLIFQKQVEVENVEFLF</sequence>
<evidence type="ECO:0000313" key="8">
    <source>
        <dbReference type="Proteomes" id="UP000245634"/>
    </source>
</evidence>
<dbReference type="InterPro" id="IPR050091">
    <property type="entry name" value="PKS_NRPS_Biosynth_Enz"/>
</dbReference>
<evidence type="ECO:0000313" key="7">
    <source>
        <dbReference type="EMBL" id="PWK14998.1"/>
    </source>
</evidence>
<dbReference type="GO" id="GO:0006633">
    <property type="term" value="P:fatty acid biosynthetic process"/>
    <property type="evidence" value="ECO:0007669"/>
    <property type="project" value="TreeGrafter"/>
</dbReference>
<dbReference type="SUPFAM" id="SSF53901">
    <property type="entry name" value="Thiolase-like"/>
    <property type="match status" value="1"/>
</dbReference>
<organism evidence="7 8">
    <name type="scientific">Tumebacillus permanentifrigoris</name>
    <dbReference type="NCBI Taxonomy" id="378543"/>
    <lineage>
        <taxon>Bacteria</taxon>
        <taxon>Bacillati</taxon>
        <taxon>Bacillota</taxon>
        <taxon>Bacilli</taxon>
        <taxon>Bacillales</taxon>
        <taxon>Alicyclobacillaceae</taxon>
        <taxon>Tumebacillus</taxon>
    </lineage>
</organism>
<dbReference type="PROSITE" id="PS00012">
    <property type="entry name" value="PHOSPHOPANTETHEINE"/>
    <property type="match status" value="1"/>
</dbReference>
<dbReference type="InterPro" id="IPR009081">
    <property type="entry name" value="PP-bd_ACP"/>
</dbReference>
<dbReference type="PANTHER" id="PTHR43775">
    <property type="entry name" value="FATTY ACID SYNTHASE"/>
    <property type="match status" value="1"/>
</dbReference>
<dbReference type="EMBL" id="QGGL01000004">
    <property type="protein sequence ID" value="PWK14998.1"/>
    <property type="molecule type" value="Genomic_DNA"/>
</dbReference>
<dbReference type="InterPro" id="IPR014031">
    <property type="entry name" value="Ketoacyl_synth_C"/>
</dbReference>
<keyword evidence="8" id="KW-1185">Reference proteome</keyword>
<evidence type="ECO:0000256" key="2">
    <source>
        <dbReference type="ARBA" id="ARBA00022450"/>
    </source>
</evidence>
<dbReference type="CDD" id="cd19531">
    <property type="entry name" value="LCL_NRPS-like"/>
    <property type="match status" value="1"/>
</dbReference>
<evidence type="ECO:0000256" key="4">
    <source>
        <dbReference type="ARBA" id="ARBA00022679"/>
    </source>
</evidence>
<dbReference type="Pfam" id="PF00550">
    <property type="entry name" value="PP-binding"/>
    <property type="match status" value="1"/>
</dbReference>
<evidence type="ECO:0000256" key="3">
    <source>
        <dbReference type="ARBA" id="ARBA00022553"/>
    </source>
</evidence>
<dbReference type="Gene3D" id="1.10.1200.10">
    <property type="entry name" value="ACP-like"/>
    <property type="match status" value="1"/>
</dbReference>
<dbReference type="GO" id="GO:0031177">
    <property type="term" value="F:phosphopantetheine binding"/>
    <property type="evidence" value="ECO:0007669"/>
    <property type="project" value="InterPro"/>
</dbReference>
<proteinExistence type="predicted"/>
<dbReference type="Gene3D" id="3.30.559.30">
    <property type="entry name" value="Nonribosomal peptide synthetase, condensation domain"/>
    <property type="match status" value="1"/>
</dbReference>
<gene>
    <name evidence="7" type="ORF">C7459_104203</name>
</gene>
<feature type="domain" description="Ketosynthase family 3 (KS3)" evidence="6">
    <location>
        <begin position="15"/>
        <end position="426"/>
    </location>
</feature>
<evidence type="ECO:0000259" key="5">
    <source>
        <dbReference type="PROSITE" id="PS50075"/>
    </source>
</evidence>
<dbReference type="AlphaFoldDB" id="A0A316DB91"/>
<dbReference type="InterPro" id="IPR014030">
    <property type="entry name" value="Ketoacyl_synth_N"/>
</dbReference>
<dbReference type="Proteomes" id="UP000245634">
    <property type="component" value="Unassembled WGS sequence"/>
</dbReference>
<dbReference type="InterPro" id="IPR006162">
    <property type="entry name" value="Ppantetheine_attach_site"/>
</dbReference>
<keyword evidence="3" id="KW-0597">Phosphoprotein</keyword>
<dbReference type="SMART" id="SM00823">
    <property type="entry name" value="PKS_PP"/>
    <property type="match status" value="1"/>
</dbReference>
<dbReference type="OrthoDB" id="9765680at2"/>
<dbReference type="InterPro" id="IPR016039">
    <property type="entry name" value="Thiolase-like"/>
</dbReference>
<reference evidence="7 8" key="1">
    <citation type="submission" date="2018-05" db="EMBL/GenBank/DDBJ databases">
        <title>Genomic Encyclopedia of Type Strains, Phase IV (KMG-IV): sequencing the most valuable type-strain genomes for metagenomic binning, comparative biology and taxonomic classification.</title>
        <authorList>
            <person name="Goeker M."/>
        </authorList>
    </citation>
    <scope>NUCLEOTIDE SEQUENCE [LARGE SCALE GENOMIC DNA]</scope>
    <source>
        <strain evidence="7 8">DSM 18773</strain>
    </source>
</reference>
<dbReference type="GO" id="GO:0004312">
    <property type="term" value="F:fatty acid synthase activity"/>
    <property type="evidence" value="ECO:0007669"/>
    <property type="project" value="TreeGrafter"/>
</dbReference>
<feature type="domain" description="Carrier" evidence="5">
    <location>
        <begin position="612"/>
        <end position="687"/>
    </location>
</feature>
<accession>A0A316DB91</accession>
<dbReference type="SUPFAM" id="SSF52777">
    <property type="entry name" value="CoA-dependent acyltransferases"/>
    <property type="match status" value="2"/>
</dbReference>
<dbReference type="Pfam" id="PF22621">
    <property type="entry name" value="CurL-like_PKS_C"/>
    <property type="match status" value="1"/>
</dbReference>
<dbReference type="SUPFAM" id="SSF47336">
    <property type="entry name" value="ACP-like"/>
    <property type="match status" value="1"/>
</dbReference>
<dbReference type="InterPro" id="IPR023213">
    <property type="entry name" value="CAT-like_dom_sf"/>
</dbReference>
<keyword evidence="2" id="KW-0596">Phosphopantetheine</keyword>
<dbReference type="CDD" id="cd00833">
    <property type="entry name" value="PKS"/>
    <property type="match status" value="1"/>
</dbReference>
<name>A0A316DB91_9BACL</name>
<dbReference type="Gene3D" id="1.10.1240.100">
    <property type="match status" value="1"/>
</dbReference>
<comment type="caution">
    <text evidence="7">The sequence shown here is derived from an EMBL/GenBank/DDBJ whole genome shotgun (WGS) entry which is preliminary data.</text>
</comment>
<dbReference type="PROSITE" id="PS52004">
    <property type="entry name" value="KS3_2"/>
    <property type="match status" value="1"/>
</dbReference>
<dbReference type="InterPro" id="IPR020841">
    <property type="entry name" value="PKS_Beta-ketoAc_synthase_dom"/>
</dbReference>